<reference evidence="3 4" key="1">
    <citation type="journal article" date="2021" name="BMC Genomics">
        <title>Datura genome reveals duplications of psychoactive alkaloid biosynthetic genes and high mutation rate following tissue culture.</title>
        <authorList>
            <person name="Rajewski A."/>
            <person name="Carter-House D."/>
            <person name="Stajich J."/>
            <person name="Litt A."/>
        </authorList>
    </citation>
    <scope>NUCLEOTIDE SEQUENCE [LARGE SCALE GENOMIC DNA]</scope>
    <source>
        <strain evidence="3">AR-01</strain>
    </source>
</reference>
<dbReference type="EMBL" id="JACEIK010006577">
    <property type="protein sequence ID" value="MCE2055911.1"/>
    <property type="molecule type" value="Genomic_DNA"/>
</dbReference>
<accession>A0ABS8W3L7</accession>
<evidence type="ECO:0000256" key="1">
    <source>
        <dbReference type="ARBA" id="ARBA00022990"/>
    </source>
</evidence>
<dbReference type="PRINTS" id="PR00622">
    <property type="entry name" value="HISTONEH3"/>
</dbReference>
<evidence type="ECO:0000313" key="4">
    <source>
        <dbReference type="Proteomes" id="UP000823775"/>
    </source>
</evidence>
<proteinExistence type="predicted"/>
<evidence type="ECO:0000256" key="2">
    <source>
        <dbReference type="SAM" id="MobiDB-lite"/>
    </source>
</evidence>
<evidence type="ECO:0000313" key="3">
    <source>
        <dbReference type="EMBL" id="MCE2055911.1"/>
    </source>
</evidence>
<name>A0ABS8W3L7_DATST</name>
<feature type="region of interest" description="Disordered" evidence="2">
    <location>
        <begin position="1"/>
        <end position="28"/>
    </location>
</feature>
<protein>
    <submittedName>
        <fullName evidence="3">Uncharacterized protein</fullName>
    </submittedName>
</protein>
<sequence length="98" mass="10608">MARTKQPAPKFTGGKVPRKQLATKASRKSAPVTIEVKRPVREIAQEVPEVHGIVNQEAAISEAHEGNNSGFQDKSEVIGFLGFSAEKSGISLLSFLMF</sequence>
<comment type="caution">
    <text evidence="3">The sequence shown here is derived from an EMBL/GenBank/DDBJ whole genome shotgun (WGS) entry which is preliminary data.</text>
</comment>
<organism evidence="3 4">
    <name type="scientific">Datura stramonium</name>
    <name type="common">Jimsonweed</name>
    <name type="synonym">Common thornapple</name>
    <dbReference type="NCBI Taxonomy" id="4076"/>
    <lineage>
        <taxon>Eukaryota</taxon>
        <taxon>Viridiplantae</taxon>
        <taxon>Streptophyta</taxon>
        <taxon>Embryophyta</taxon>
        <taxon>Tracheophyta</taxon>
        <taxon>Spermatophyta</taxon>
        <taxon>Magnoliopsida</taxon>
        <taxon>eudicotyledons</taxon>
        <taxon>Gunneridae</taxon>
        <taxon>Pentapetalae</taxon>
        <taxon>asterids</taxon>
        <taxon>lamiids</taxon>
        <taxon>Solanales</taxon>
        <taxon>Solanaceae</taxon>
        <taxon>Solanoideae</taxon>
        <taxon>Datureae</taxon>
        <taxon>Datura</taxon>
    </lineage>
</organism>
<dbReference type="InterPro" id="IPR000164">
    <property type="entry name" value="Histone_H3/CENP-A"/>
</dbReference>
<keyword evidence="1" id="KW-0007">Acetylation</keyword>
<keyword evidence="4" id="KW-1185">Reference proteome</keyword>
<dbReference type="Proteomes" id="UP000823775">
    <property type="component" value="Unassembled WGS sequence"/>
</dbReference>
<gene>
    <name evidence="3" type="ORF">HAX54_043725</name>
</gene>